<organism evidence="1 2">
    <name type="scientific">Lactococcus phage 936 group phage PhiD.18</name>
    <dbReference type="NCBI Taxonomy" id="1636575"/>
    <lineage>
        <taxon>Viruses</taxon>
        <taxon>Duplodnaviria</taxon>
        <taxon>Heunggongvirae</taxon>
        <taxon>Uroviricota</taxon>
        <taxon>Caudoviricetes</taxon>
        <taxon>Skunavirus</taxon>
        <taxon>Skunavirus i0139</taxon>
    </lineage>
</organism>
<accession>A0A126H9V0</accession>
<dbReference type="InterPro" id="IPR055652">
    <property type="entry name" value="DUF7228"/>
</dbReference>
<dbReference type="Proteomes" id="UP000225394">
    <property type="component" value="Segment"/>
</dbReference>
<dbReference type="EMBL" id="KP793107">
    <property type="protein sequence ID" value="ALM63370.1"/>
    <property type="molecule type" value="Genomic_DNA"/>
</dbReference>
<gene>
    <name evidence="1" type="ORF">PhiD18_24</name>
</gene>
<proteinExistence type="predicted"/>
<evidence type="ECO:0000313" key="1">
    <source>
        <dbReference type="EMBL" id="ALM63370.1"/>
    </source>
</evidence>
<reference evidence="1 2" key="1">
    <citation type="journal article" date="2016" name="Sci. Rep.">
        <title>Comparative genomics and functional analysis of the 936 group of lactococcal Siphoviridae phages.</title>
        <authorList>
            <person name="Murphy J."/>
            <person name="Bottacini F."/>
            <person name="Mahony J."/>
            <person name="Kelleher P."/>
            <person name="Neve H."/>
            <person name="Zomer A."/>
            <person name="Nauta A."/>
            <person name="van Sinderen D."/>
        </authorList>
    </citation>
    <scope>NUCLEOTIDE SEQUENCE [LARGE SCALE GENOMIC DNA]</scope>
</reference>
<sequence length="33" mass="4025">MNKNDPFNNYLITFELGSKRYIIEKFEIKGMNR</sequence>
<name>A0A126H9V0_9CAUD</name>
<dbReference type="Pfam" id="PF23873">
    <property type="entry name" value="DUF7228"/>
    <property type="match status" value="1"/>
</dbReference>
<protein>
    <submittedName>
        <fullName evidence="1">Uncharacterized protein</fullName>
    </submittedName>
</protein>
<evidence type="ECO:0000313" key="2">
    <source>
        <dbReference type="Proteomes" id="UP000225394"/>
    </source>
</evidence>